<keyword evidence="3" id="KW-1185">Reference proteome</keyword>
<gene>
    <name evidence="2" type="ORF">DH2020_002469</name>
</gene>
<reference evidence="2 3" key="1">
    <citation type="journal article" date="2021" name="Comput. Struct. Biotechnol. J.">
        <title>De novo genome assembly of the potent medicinal plant Rehmannia glutinosa using nanopore technology.</title>
        <authorList>
            <person name="Ma L."/>
            <person name="Dong C."/>
            <person name="Song C."/>
            <person name="Wang X."/>
            <person name="Zheng X."/>
            <person name="Niu Y."/>
            <person name="Chen S."/>
            <person name="Feng W."/>
        </authorList>
    </citation>
    <scope>NUCLEOTIDE SEQUENCE [LARGE SCALE GENOMIC DNA]</scope>
    <source>
        <strain evidence="2">DH-2019</strain>
    </source>
</reference>
<evidence type="ECO:0000256" key="1">
    <source>
        <dbReference type="SAM" id="MobiDB-lite"/>
    </source>
</evidence>
<comment type="caution">
    <text evidence="2">The sequence shown here is derived from an EMBL/GenBank/DDBJ whole genome shotgun (WGS) entry which is preliminary data.</text>
</comment>
<feature type="compositionally biased region" description="Basic and acidic residues" evidence="1">
    <location>
        <begin position="10"/>
        <end position="28"/>
    </location>
</feature>
<dbReference type="Proteomes" id="UP001318860">
    <property type="component" value="Unassembled WGS sequence"/>
</dbReference>
<organism evidence="2 3">
    <name type="scientific">Rehmannia glutinosa</name>
    <name type="common">Chinese foxglove</name>
    <dbReference type="NCBI Taxonomy" id="99300"/>
    <lineage>
        <taxon>Eukaryota</taxon>
        <taxon>Viridiplantae</taxon>
        <taxon>Streptophyta</taxon>
        <taxon>Embryophyta</taxon>
        <taxon>Tracheophyta</taxon>
        <taxon>Spermatophyta</taxon>
        <taxon>Magnoliopsida</taxon>
        <taxon>eudicotyledons</taxon>
        <taxon>Gunneridae</taxon>
        <taxon>Pentapetalae</taxon>
        <taxon>asterids</taxon>
        <taxon>lamiids</taxon>
        <taxon>Lamiales</taxon>
        <taxon>Orobanchaceae</taxon>
        <taxon>Rehmannieae</taxon>
        <taxon>Rehmannia</taxon>
    </lineage>
</organism>
<accession>A0ABR0XU78</accession>
<sequence length="358" mass="40008">MKNVISGEGKFAKKQEIEKPKEDEKAKTQVEGDLLNLGADAPTTQEHDDKLALTLFNGGPATSTTSDTKTPWEAFKESPRDWEMALVQSASHLSNQKANLPGGFDMLILYGMYQQGVTAQAVASSGLVATGSASSVTLGRSNLRFFCLLVIEKGCLFFHISESSPYSRVMPFRSQKCLLESEWHFMHFQLVPLSLHRPSGFPSIKASLSCKENGVEKSPCGDISSVLQYREEIKKKISSSTSTVPKLSSILPRDSIFGNFLDFAYNGFSCNVALHTLVAMEIRMSDALESECWFHIGEQSIRFAQREFAMVSGMRFVRSVFDPTRVYEPPETEDTEQWETFPWGKYSFQILILSLESE</sequence>
<evidence type="ECO:0000313" key="3">
    <source>
        <dbReference type="Proteomes" id="UP001318860"/>
    </source>
</evidence>
<name>A0ABR0XU78_REHGL</name>
<dbReference type="PANTHER" id="PTHR48449:SF1">
    <property type="entry name" value="DUF1985 DOMAIN-CONTAINING PROTEIN"/>
    <property type="match status" value="1"/>
</dbReference>
<protein>
    <submittedName>
        <fullName evidence="2">Uncharacterized protein</fullName>
    </submittedName>
</protein>
<proteinExistence type="predicted"/>
<evidence type="ECO:0000313" key="2">
    <source>
        <dbReference type="EMBL" id="KAK6162628.1"/>
    </source>
</evidence>
<feature type="region of interest" description="Disordered" evidence="1">
    <location>
        <begin position="1"/>
        <end position="28"/>
    </location>
</feature>
<dbReference type="PANTHER" id="PTHR48449">
    <property type="entry name" value="DUF1985 DOMAIN-CONTAINING PROTEIN"/>
    <property type="match status" value="1"/>
</dbReference>
<dbReference type="EMBL" id="JABTTQ020000002">
    <property type="protein sequence ID" value="KAK6162628.1"/>
    <property type="molecule type" value="Genomic_DNA"/>
</dbReference>